<reference evidence="2" key="2">
    <citation type="submission" date="2016-06" db="EMBL/GenBank/DDBJ databases">
        <title>The genome of a short-lived fish provides insights into sex chromosome evolution and the genetic control of aging.</title>
        <authorList>
            <person name="Reichwald K."/>
            <person name="Felder M."/>
            <person name="Petzold A."/>
            <person name="Koch P."/>
            <person name="Groth M."/>
            <person name="Platzer M."/>
        </authorList>
    </citation>
    <scope>NUCLEOTIDE SEQUENCE</scope>
    <source>
        <tissue evidence="2">Brain</tissue>
    </source>
</reference>
<gene>
    <name evidence="2" type="primary">PGF</name>
</gene>
<dbReference type="AlphaFoldDB" id="A0A1A8GRD1"/>
<evidence type="ECO:0000256" key="1">
    <source>
        <dbReference type="SAM" id="MobiDB-lite"/>
    </source>
</evidence>
<dbReference type="EMBL" id="HAEC01004887">
    <property type="protein sequence ID" value="SBQ72964.1"/>
    <property type="molecule type" value="Transcribed_RNA"/>
</dbReference>
<proteinExistence type="predicted"/>
<feature type="region of interest" description="Disordered" evidence="1">
    <location>
        <begin position="1"/>
        <end position="30"/>
    </location>
</feature>
<feature type="non-terminal residue" evidence="2">
    <location>
        <position position="1"/>
    </location>
</feature>
<feature type="non-terminal residue" evidence="2">
    <location>
        <position position="30"/>
    </location>
</feature>
<reference evidence="2" key="1">
    <citation type="submission" date="2016-05" db="EMBL/GenBank/DDBJ databases">
        <authorList>
            <person name="Lavstsen T."/>
            <person name="Jespersen J.S."/>
        </authorList>
    </citation>
    <scope>NUCLEOTIDE SEQUENCE</scope>
    <source>
        <tissue evidence="2">Brain</tissue>
    </source>
</reference>
<evidence type="ECO:0000313" key="2">
    <source>
        <dbReference type="EMBL" id="SBQ72964.1"/>
    </source>
</evidence>
<protein>
    <submittedName>
        <fullName evidence="2">Placental growth factor</fullName>
    </submittedName>
</protein>
<sequence length="30" mass="3456">RGLALSGIRRNPPRANRTSMWSRKGFEDLI</sequence>
<accession>A0A1A8GRD1</accession>
<organism evidence="2">
    <name type="scientific">Nothobranchius korthausae</name>
    <dbReference type="NCBI Taxonomy" id="1143690"/>
    <lineage>
        <taxon>Eukaryota</taxon>
        <taxon>Metazoa</taxon>
        <taxon>Chordata</taxon>
        <taxon>Craniata</taxon>
        <taxon>Vertebrata</taxon>
        <taxon>Euteleostomi</taxon>
        <taxon>Actinopterygii</taxon>
        <taxon>Neopterygii</taxon>
        <taxon>Teleostei</taxon>
        <taxon>Neoteleostei</taxon>
        <taxon>Acanthomorphata</taxon>
        <taxon>Ovalentaria</taxon>
        <taxon>Atherinomorphae</taxon>
        <taxon>Cyprinodontiformes</taxon>
        <taxon>Nothobranchiidae</taxon>
        <taxon>Nothobranchius</taxon>
    </lineage>
</organism>
<name>A0A1A8GRD1_9TELE</name>